<keyword evidence="11" id="KW-0282">Flagellum</keyword>
<evidence type="ECO:0000256" key="4">
    <source>
        <dbReference type="ARBA" id="ARBA00022475"/>
    </source>
</evidence>
<protein>
    <recommendedName>
        <fullName evidence="10">Flagellar protein FliL</fullName>
    </recommendedName>
</protein>
<reference evidence="11" key="1">
    <citation type="submission" date="2009-07" db="EMBL/GenBank/DDBJ databases">
        <authorList>
            <consortium name="US DOE Joint Genome Institute (JGI-PGF)"/>
            <person name="Lucas S."/>
            <person name="Copeland A."/>
            <person name="Lapidus A."/>
            <person name="Glavina del Rio T."/>
            <person name="Tice H."/>
            <person name="Bruce D."/>
            <person name="Goodwin L."/>
            <person name="Pitluck S."/>
            <person name="Larimer F."/>
            <person name="Land M.L."/>
            <person name="Mouttaki H."/>
            <person name="He Z."/>
            <person name="Zhou J."/>
            <person name="Hemme C.L."/>
        </authorList>
    </citation>
    <scope>NUCLEOTIDE SEQUENCE</scope>
    <source>
        <strain evidence="11">DSM 2782</strain>
    </source>
</reference>
<evidence type="ECO:0000256" key="7">
    <source>
        <dbReference type="ARBA" id="ARBA00022779"/>
    </source>
</evidence>
<reference evidence="11" key="2">
    <citation type="submission" date="2011-01" db="EMBL/GenBank/DDBJ databases">
        <title>The Non-contiguous Finished genome of Clostridium papyrosolvens.</title>
        <authorList>
            <person name="Lucas S."/>
            <person name="Copeland A."/>
            <person name="Lapidus A."/>
            <person name="Cheng J.-F."/>
            <person name="Goodwin L."/>
            <person name="Pitluck S."/>
            <person name="Misra M."/>
            <person name="Chertkov O."/>
            <person name="Detter J.C."/>
            <person name="Han C."/>
            <person name="Tapia R."/>
            <person name="Land M."/>
            <person name="Hauser L."/>
            <person name="Kyrpides N."/>
            <person name="Ivanova N."/>
            <person name="Pagani I."/>
            <person name="Mouttaki H."/>
            <person name="He Z."/>
            <person name="Zhou J."/>
            <person name="Hemme C.L."/>
            <person name="Woyke T."/>
        </authorList>
    </citation>
    <scope>NUCLEOTIDE SEQUENCE [LARGE SCALE GENOMIC DNA]</scope>
    <source>
        <strain evidence="11">DSM 2782</strain>
    </source>
</reference>
<dbReference type="eggNOG" id="ENOG5032X05">
    <property type="taxonomic scope" value="Bacteria"/>
</dbReference>
<evidence type="ECO:0000256" key="1">
    <source>
        <dbReference type="ARBA" id="ARBA00002254"/>
    </source>
</evidence>
<evidence type="ECO:0000256" key="6">
    <source>
        <dbReference type="ARBA" id="ARBA00022692"/>
    </source>
</evidence>
<dbReference type="GO" id="GO:0071973">
    <property type="term" value="P:bacterial-type flagellum-dependent cell motility"/>
    <property type="evidence" value="ECO:0007669"/>
    <property type="project" value="InterPro"/>
</dbReference>
<keyword evidence="4 10" id="KW-1003">Cell membrane</keyword>
<keyword evidence="7 10" id="KW-0283">Flagellar rotation</keyword>
<evidence type="ECO:0000313" key="11">
    <source>
        <dbReference type="EMBL" id="EGD46022.1"/>
    </source>
</evidence>
<keyword evidence="5 10" id="KW-0145">Chemotaxis</keyword>
<dbReference type="AlphaFoldDB" id="F1THP0"/>
<dbReference type="GO" id="GO:0009425">
    <property type="term" value="C:bacterial-type flagellum basal body"/>
    <property type="evidence" value="ECO:0007669"/>
    <property type="project" value="InterPro"/>
</dbReference>
<evidence type="ECO:0000256" key="9">
    <source>
        <dbReference type="ARBA" id="ARBA00023136"/>
    </source>
</evidence>
<evidence type="ECO:0000256" key="8">
    <source>
        <dbReference type="ARBA" id="ARBA00022989"/>
    </source>
</evidence>
<evidence type="ECO:0000313" key="12">
    <source>
        <dbReference type="Proteomes" id="UP000003860"/>
    </source>
</evidence>
<sequence>MEGKSSYFILLVIVAFLSITLAFLAIGFFVFGNHGSGGEKEAVAVTNTAPTDSELAVKKLFENKNFNLKKTNDKQVAVVSVTASLKYFKKVDGMKEEEVAAKIDFYSGEINDAIGTYFKGQTLEDVSQVDASKKASDYLTKKINEILTKNEKKPNPLVHALVFDYMLYQ</sequence>
<comment type="caution">
    <text evidence="11">The sequence shown here is derived from an EMBL/GenBank/DDBJ whole genome shotgun (WGS) entry which is preliminary data.</text>
</comment>
<evidence type="ECO:0000256" key="5">
    <source>
        <dbReference type="ARBA" id="ARBA00022500"/>
    </source>
</evidence>
<proteinExistence type="inferred from homology"/>
<dbReference type="OrthoDB" id="1739113at2"/>
<dbReference type="Proteomes" id="UP000003860">
    <property type="component" value="Unassembled WGS sequence"/>
</dbReference>
<evidence type="ECO:0000256" key="3">
    <source>
        <dbReference type="ARBA" id="ARBA00008281"/>
    </source>
</evidence>
<keyword evidence="11" id="KW-0966">Cell projection</keyword>
<evidence type="ECO:0000256" key="10">
    <source>
        <dbReference type="RuleBase" id="RU364125"/>
    </source>
</evidence>
<dbReference type="STRING" id="588581.Cpap_0628"/>
<organism evidence="11 12">
    <name type="scientific">Ruminiclostridium papyrosolvens DSM 2782</name>
    <dbReference type="NCBI Taxonomy" id="588581"/>
    <lineage>
        <taxon>Bacteria</taxon>
        <taxon>Bacillati</taxon>
        <taxon>Bacillota</taxon>
        <taxon>Clostridia</taxon>
        <taxon>Eubacteriales</taxon>
        <taxon>Oscillospiraceae</taxon>
        <taxon>Ruminiclostridium</taxon>
    </lineage>
</organism>
<comment type="subcellular location">
    <subcellularLocation>
        <location evidence="2">Cell membrane</location>
        <topology evidence="2">Single-pass membrane protein</topology>
    </subcellularLocation>
</comment>
<name>F1THP0_9FIRM</name>
<comment type="function">
    <text evidence="1 10">Controls the rotational direction of flagella during chemotaxis.</text>
</comment>
<keyword evidence="9 10" id="KW-0472">Membrane</keyword>
<comment type="similarity">
    <text evidence="3 10">Belongs to the FliL family.</text>
</comment>
<dbReference type="InterPro" id="IPR005503">
    <property type="entry name" value="FliL"/>
</dbReference>
<accession>F1THP0</accession>
<dbReference type="GO" id="GO:0006935">
    <property type="term" value="P:chemotaxis"/>
    <property type="evidence" value="ECO:0007669"/>
    <property type="project" value="UniProtKB-KW"/>
</dbReference>
<keyword evidence="8 10" id="KW-1133">Transmembrane helix</keyword>
<keyword evidence="6 10" id="KW-0812">Transmembrane</keyword>
<gene>
    <name evidence="11" type="ORF">Cpap_0628</name>
</gene>
<keyword evidence="12" id="KW-1185">Reference proteome</keyword>
<feature type="transmembrane region" description="Helical" evidence="10">
    <location>
        <begin position="6"/>
        <end position="31"/>
    </location>
</feature>
<dbReference type="RefSeq" id="WP_004621999.1">
    <property type="nucleotide sequence ID" value="NZ_ACXX02000017.1"/>
</dbReference>
<keyword evidence="11" id="KW-0969">Cilium</keyword>
<dbReference type="GO" id="GO:0005886">
    <property type="term" value="C:plasma membrane"/>
    <property type="evidence" value="ECO:0007669"/>
    <property type="project" value="UniProtKB-SubCell"/>
</dbReference>
<dbReference type="Pfam" id="PF03748">
    <property type="entry name" value="FliL"/>
    <property type="match status" value="1"/>
</dbReference>
<evidence type="ECO:0000256" key="2">
    <source>
        <dbReference type="ARBA" id="ARBA00004162"/>
    </source>
</evidence>
<dbReference type="EMBL" id="ACXX02000017">
    <property type="protein sequence ID" value="EGD46022.1"/>
    <property type="molecule type" value="Genomic_DNA"/>
</dbReference>